<dbReference type="CDD" id="cd00200">
    <property type="entry name" value="WD40"/>
    <property type="match status" value="1"/>
</dbReference>
<gene>
    <name evidence="5" type="ORF">RFI_03204</name>
</gene>
<dbReference type="PRINTS" id="PR00320">
    <property type="entry name" value="GPROTEINBRPT"/>
</dbReference>
<evidence type="ECO:0000313" key="5">
    <source>
        <dbReference type="EMBL" id="ETO33890.1"/>
    </source>
</evidence>
<evidence type="ECO:0000256" key="2">
    <source>
        <dbReference type="ARBA" id="ARBA00022737"/>
    </source>
</evidence>
<comment type="caution">
    <text evidence="5">The sequence shown here is derived from an EMBL/GenBank/DDBJ whole genome shotgun (WGS) entry which is preliminary data.</text>
</comment>
<feature type="repeat" description="WD" evidence="3">
    <location>
        <begin position="198"/>
        <end position="241"/>
    </location>
</feature>
<reference evidence="5 6" key="1">
    <citation type="journal article" date="2013" name="Curr. Biol.">
        <title>The Genome of the Foraminiferan Reticulomyxa filosa.</title>
        <authorList>
            <person name="Glockner G."/>
            <person name="Hulsmann N."/>
            <person name="Schleicher M."/>
            <person name="Noegel A.A."/>
            <person name="Eichinger L."/>
            <person name="Gallinger C."/>
            <person name="Pawlowski J."/>
            <person name="Sierra R."/>
            <person name="Euteneuer U."/>
            <person name="Pillet L."/>
            <person name="Moustafa A."/>
            <person name="Platzer M."/>
            <person name="Groth M."/>
            <person name="Szafranski K."/>
            <person name="Schliwa M."/>
        </authorList>
    </citation>
    <scope>NUCLEOTIDE SEQUENCE [LARGE SCALE GENOMIC DNA]</scope>
</reference>
<dbReference type="Gene3D" id="2.130.10.10">
    <property type="entry name" value="YVTN repeat-like/Quinoprotein amine dehydrogenase"/>
    <property type="match status" value="2"/>
</dbReference>
<keyword evidence="4" id="KW-1133">Transmembrane helix</keyword>
<evidence type="ECO:0000256" key="4">
    <source>
        <dbReference type="SAM" id="Phobius"/>
    </source>
</evidence>
<feature type="repeat" description="WD" evidence="3">
    <location>
        <begin position="346"/>
        <end position="397"/>
    </location>
</feature>
<organism evidence="5 6">
    <name type="scientific">Reticulomyxa filosa</name>
    <dbReference type="NCBI Taxonomy" id="46433"/>
    <lineage>
        <taxon>Eukaryota</taxon>
        <taxon>Sar</taxon>
        <taxon>Rhizaria</taxon>
        <taxon>Retaria</taxon>
        <taxon>Foraminifera</taxon>
        <taxon>Monothalamids</taxon>
        <taxon>Reticulomyxidae</taxon>
        <taxon>Reticulomyxa</taxon>
    </lineage>
</organism>
<dbReference type="AlphaFoldDB" id="X6P5W2"/>
<feature type="repeat" description="WD" evidence="3">
    <location>
        <begin position="150"/>
        <end position="197"/>
    </location>
</feature>
<keyword evidence="4" id="KW-0472">Membrane</keyword>
<dbReference type="InterPro" id="IPR001680">
    <property type="entry name" value="WD40_rpt"/>
</dbReference>
<feature type="transmembrane region" description="Helical" evidence="4">
    <location>
        <begin position="16"/>
        <end position="39"/>
    </location>
</feature>
<keyword evidence="4" id="KW-0812">Transmembrane</keyword>
<dbReference type="InterPro" id="IPR015943">
    <property type="entry name" value="WD40/YVTN_repeat-like_dom_sf"/>
</dbReference>
<evidence type="ECO:0000256" key="1">
    <source>
        <dbReference type="ARBA" id="ARBA00022574"/>
    </source>
</evidence>
<dbReference type="Pfam" id="PF00400">
    <property type="entry name" value="WD40"/>
    <property type="match status" value="6"/>
</dbReference>
<dbReference type="EMBL" id="ASPP01003060">
    <property type="protein sequence ID" value="ETO33890.1"/>
    <property type="molecule type" value="Genomic_DNA"/>
</dbReference>
<dbReference type="PROSITE" id="PS50082">
    <property type="entry name" value="WD_REPEATS_2"/>
    <property type="match status" value="6"/>
</dbReference>
<dbReference type="SMART" id="SM00320">
    <property type="entry name" value="WD40"/>
    <property type="match status" value="6"/>
</dbReference>
<dbReference type="InterPro" id="IPR020472">
    <property type="entry name" value="WD40_PAC1"/>
</dbReference>
<dbReference type="SUPFAM" id="SSF50978">
    <property type="entry name" value="WD40 repeat-like"/>
    <property type="match status" value="1"/>
</dbReference>
<keyword evidence="1 3" id="KW-0853">WD repeat</keyword>
<dbReference type="InterPro" id="IPR036322">
    <property type="entry name" value="WD40_repeat_dom_sf"/>
</dbReference>
<protein>
    <submittedName>
        <fullName evidence="5">WD-40 repeat protein</fullName>
    </submittedName>
</protein>
<keyword evidence="2" id="KW-0677">Repeat</keyword>
<dbReference type="PROSITE" id="PS50294">
    <property type="entry name" value="WD_REPEATS_REGION"/>
    <property type="match status" value="4"/>
</dbReference>
<dbReference type="PROSITE" id="PS00678">
    <property type="entry name" value="WD_REPEATS_1"/>
    <property type="match status" value="5"/>
</dbReference>
<evidence type="ECO:0000313" key="6">
    <source>
        <dbReference type="Proteomes" id="UP000023152"/>
    </source>
</evidence>
<dbReference type="PANTHER" id="PTHR19848">
    <property type="entry name" value="WD40 REPEAT PROTEIN"/>
    <property type="match status" value="1"/>
</dbReference>
<keyword evidence="6" id="KW-1185">Reference proteome</keyword>
<dbReference type="Proteomes" id="UP000023152">
    <property type="component" value="Unassembled WGS sequence"/>
</dbReference>
<sequence>MAATLLETQTSKRLPFVSLILILSEFCLFFYYNFMLFVIELVRRKRNPNHYSDGFIILTRLLSIMYVFFISKIKIQTFIYKHYLTQEMSIFIFDTFHQSSKLLNTFIAHTETVYSIDYATFDSGQYICSGSQDKTVRVWDIENNKQMQSFNGHSYSVNCVKFSKYYYQNYRFNVICSSSKDNTIRFWDFKRNRQLNLFNEHFRSVYGIEFSPFGGGRYLCSGSDDKTIRLWDVETSKSLHVFNGHERGVWCVDISPLQSNNNYNKTNSIGVIGGNGYTICSGSFDKTIRTWDIETTKELIKFKGHKSGVNSVKYGSNELLNTILSGSDDKSVYLWDNRSGKQTQVFNGHTDYVYTVEYSPFVVNNIEIGCYSNVICSGSMDNTICFWDIRSNKKELSVIKGDNDNDDEEDGILCLKFISLKKRLNTKNNTYALNLCYGSIKGPIYIWG</sequence>
<evidence type="ECO:0000256" key="3">
    <source>
        <dbReference type="PROSITE-ProRule" id="PRU00221"/>
    </source>
</evidence>
<proteinExistence type="predicted"/>
<dbReference type="InterPro" id="IPR019775">
    <property type="entry name" value="WD40_repeat_CS"/>
</dbReference>
<feature type="repeat" description="WD" evidence="3">
    <location>
        <begin position="106"/>
        <end position="149"/>
    </location>
</feature>
<dbReference type="PANTHER" id="PTHR19848:SF8">
    <property type="entry name" value="F-BOX AND WD REPEAT DOMAIN CONTAINING 7"/>
    <property type="match status" value="1"/>
</dbReference>
<feature type="repeat" description="WD" evidence="3">
    <location>
        <begin position="275"/>
        <end position="301"/>
    </location>
</feature>
<name>X6P5W2_RETFI</name>
<feature type="repeat" description="WD" evidence="3">
    <location>
        <begin position="302"/>
        <end position="345"/>
    </location>
</feature>
<accession>X6P5W2</accession>
<feature type="transmembrane region" description="Helical" evidence="4">
    <location>
        <begin position="51"/>
        <end position="69"/>
    </location>
</feature>